<keyword evidence="9 12" id="KW-1015">Disulfide bond</keyword>
<keyword evidence="3" id="KW-0272">Extracellular matrix</keyword>
<evidence type="ECO:0000256" key="1">
    <source>
        <dbReference type="ARBA" id="ARBA00004302"/>
    </source>
</evidence>
<evidence type="ECO:0000256" key="12">
    <source>
        <dbReference type="PROSITE-ProRule" id="PRU00460"/>
    </source>
</evidence>
<dbReference type="InterPro" id="IPR056863">
    <property type="entry name" value="LMN_ATRN_NET-like_EGF"/>
</dbReference>
<dbReference type="SMART" id="SM00180">
    <property type="entry name" value="EGF_Lam"/>
    <property type="match status" value="7"/>
</dbReference>
<dbReference type="InterPro" id="IPR000034">
    <property type="entry name" value="Laminin_IV"/>
</dbReference>
<evidence type="ECO:0000313" key="17">
    <source>
        <dbReference type="Proteomes" id="UP000053605"/>
    </source>
</evidence>
<feature type="domain" description="Laminin EGF-like" evidence="14">
    <location>
        <begin position="2"/>
        <end position="57"/>
    </location>
</feature>
<keyword evidence="6" id="KW-0084">Basement membrane</keyword>
<evidence type="ECO:0000256" key="6">
    <source>
        <dbReference type="ARBA" id="ARBA00022869"/>
    </source>
</evidence>
<dbReference type="Pfam" id="PF00052">
    <property type="entry name" value="Laminin_B"/>
    <property type="match status" value="1"/>
</dbReference>
<evidence type="ECO:0000256" key="11">
    <source>
        <dbReference type="ARBA" id="ARBA00023292"/>
    </source>
</evidence>
<dbReference type="SMART" id="SM00181">
    <property type="entry name" value="EGF"/>
    <property type="match status" value="6"/>
</dbReference>
<name>A0A091WIG2_OPIHO</name>
<feature type="domain" description="Laminin IV type A" evidence="15">
    <location>
        <begin position="181"/>
        <end position="349"/>
    </location>
</feature>
<dbReference type="CDD" id="cd00055">
    <property type="entry name" value="EGF_Lam"/>
    <property type="match status" value="7"/>
</dbReference>
<dbReference type="PRINTS" id="PR00011">
    <property type="entry name" value="EGFLAMININ"/>
</dbReference>
<feature type="domain" description="Laminin EGF-like" evidence="14">
    <location>
        <begin position="384"/>
        <end position="432"/>
    </location>
</feature>
<evidence type="ECO:0000256" key="10">
    <source>
        <dbReference type="ARBA" id="ARBA00023180"/>
    </source>
</evidence>
<evidence type="ECO:0000256" key="8">
    <source>
        <dbReference type="ARBA" id="ARBA00023054"/>
    </source>
</evidence>
<feature type="domain" description="Laminin EGF-like" evidence="14">
    <location>
        <begin position="105"/>
        <end position="154"/>
    </location>
</feature>
<dbReference type="PROSITE" id="PS50027">
    <property type="entry name" value="EGF_LAM_2"/>
    <property type="match status" value="6"/>
</dbReference>
<dbReference type="Gene3D" id="1.10.287.950">
    <property type="entry name" value="Methyl-accepting chemotaxis protein"/>
    <property type="match status" value="1"/>
</dbReference>
<accession>A0A091WIG2</accession>
<feature type="disulfide bond" evidence="12">
    <location>
        <begin position="402"/>
        <end position="411"/>
    </location>
</feature>
<dbReference type="InterPro" id="IPR000742">
    <property type="entry name" value="EGF"/>
</dbReference>
<feature type="disulfide bond" evidence="12">
    <location>
        <begin position="544"/>
        <end position="556"/>
    </location>
</feature>
<dbReference type="GO" id="GO:0007155">
    <property type="term" value="P:cell adhesion"/>
    <property type="evidence" value="ECO:0007669"/>
    <property type="project" value="UniProtKB-KW"/>
</dbReference>
<dbReference type="InterPro" id="IPR002049">
    <property type="entry name" value="LE_dom"/>
</dbReference>
<organism evidence="16 17">
    <name type="scientific">Opisthocomus hoazin</name>
    <name type="common">Hoatzin</name>
    <name type="synonym">Phasianus hoazin</name>
    <dbReference type="NCBI Taxonomy" id="30419"/>
    <lineage>
        <taxon>Eukaryota</taxon>
        <taxon>Metazoa</taxon>
        <taxon>Chordata</taxon>
        <taxon>Craniata</taxon>
        <taxon>Vertebrata</taxon>
        <taxon>Euteleostomi</taxon>
        <taxon>Archelosauria</taxon>
        <taxon>Archosauria</taxon>
        <taxon>Dinosauria</taxon>
        <taxon>Saurischia</taxon>
        <taxon>Theropoda</taxon>
        <taxon>Coelurosauria</taxon>
        <taxon>Aves</taxon>
        <taxon>Neognathae</taxon>
        <taxon>Neoaves</taxon>
        <taxon>Opisthocomiformes</taxon>
        <taxon>Opisthocomidae</taxon>
        <taxon>Opisthocomus</taxon>
    </lineage>
</organism>
<dbReference type="EMBL" id="KK735522">
    <property type="protein sequence ID" value="KFR14673.1"/>
    <property type="molecule type" value="Genomic_DNA"/>
</dbReference>
<dbReference type="SUPFAM" id="SSF57196">
    <property type="entry name" value="EGF/Laminin"/>
    <property type="match status" value="7"/>
</dbReference>
<keyword evidence="2" id="KW-0964">Secreted</keyword>
<dbReference type="PhylomeDB" id="A0A091WIG2"/>
<feature type="disulfide bond" evidence="12">
    <location>
        <begin position="30"/>
        <end position="39"/>
    </location>
</feature>
<evidence type="ECO:0000256" key="4">
    <source>
        <dbReference type="ARBA" id="ARBA00022729"/>
    </source>
</evidence>
<dbReference type="PROSITE" id="PS01248">
    <property type="entry name" value="EGF_LAM_1"/>
    <property type="match status" value="5"/>
</dbReference>
<dbReference type="FunFam" id="2.10.25.10:FF:000163">
    <property type="entry name" value="laminin subunit gamma-1"/>
    <property type="match status" value="1"/>
</dbReference>
<evidence type="ECO:0000256" key="7">
    <source>
        <dbReference type="ARBA" id="ARBA00022889"/>
    </source>
</evidence>
<dbReference type="Pfam" id="PF24973">
    <property type="entry name" value="EGF_LMN_ATRN"/>
    <property type="match status" value="2"/>
</dbReference>
<dbReference type="FunFam" id="2.10.25.10:FF:000067">
    <property type="entry name" value="Laminin subunit gamma 1"/>
    <property type="match status" value="1"/>
</dbReference>
<dbReference type="FunFam" id="2.10.25.10:FF:000193">
    <property type="entry name" value="Laminin subunit gamma 1"/>
    <property type="match status" value="1"/>
</dbReference>
<dbReference type="Gene3D" id="2.10.25.10">
    <property type="entry name" value="Laminin"/>
    <property type="match status" value="7"/>
</dbReference>
<reference evidence="16 17" key="1">
    <citation type="submission" date="2014-04" db="EMBL/GenBank/DDBJ databases">
        <title>Genome evolution of avian class.</title>
        <authorList>
            <person name="Zhang G."/>
            <person name="Li C."/>
        </authorList>
    </citation>
    <scope>NUCLEOTIDE SEQUENCE [LARGE SCALE GENOMIC DNA]</scope>
    <source>
        <strain evidence="16">BGI_N306</strain>
    </source>
</reference>
<dbReference type="AlphaFoldDB" id="A0A091WIG2"/>
<dbReference type="FunFam" id="2.10.25.10:FF:000769">
    <property type="entry name" value="Laminin subunit gamma-1"/>
    <property type="match status" value="1"/>
</dbReference>
<feature type="domain" description="Laminin EGF-like" evidence="14">
    <location>
        <begin position="58"/>
        <end position="104"/>
    </location>
</feature>
<feature type="disulfide bond" evidence="12">
    <location>
        <begin position="564"/>
        <end position="573"/>
    </location>
</feature>
<dbReference type="GO" id="GO:0009887">
    <property type="term" value="P:animal organ morphogenesis"/>
    <property type="evidence" value="ECO:0007669"/>
    <property type="project" value="TreeGrafter"/>
</dbReference>
<dbReference type="FunFam" id="2.10.25.10:FF:000758">
    <property type="entry name" value="Laminin subunit gamma 1"/>
    <property type="match status" value="1"/>
</dbReference>
<dbReference type="PANTHER" id="PTHR10574">
    <property type="entry name" value="NETRIN/LAMININ-RELATED"/>
    <property type="match status" value="1"/>
</dbReference>
<feature type="disulfide bond" evidence="12">
    <location>
        <begin position="512"/>
        <end position="521"/>
    </location>
</feature>
<protein>
    <submittedName>
        <fullName evidence="16">Laminin subunit gamma-1</fullName>
    </submittedName>
</protein>
<dbReference type="GO" id="GO:0007411">
    <property type="term" value="P:axon guidance"/>
    <property type="evidence" value="ECO:0007669"/>
    <property type="project" value="TreeGrafter"/>
</dbReference>
<dbReference type="FunFam" id="2.10.25.10:FF:000174">
    <property type="entry name" value="Laminin subunit gamma-1"/>
    <property type="match status" value="1"/>
</dbReference>
<evidence type="ECO:0000256" key="9">
    <source>
        <dbReference type="ARBA" id="ARBA00023157"/>
    </source>
</evidence>
<keyword evidence="10" id="KW-0325">Glycoprotein</keyword>
<feature type="domain" description="Laminin EGF-like" evidence="14">
    <location>
        <begin position="544"/>
        <end position="591"/>
    </location>
</feature>
<feature type="coiled-coil region" evidence="13">
    <location>
        <begin position="596"/>
        <end position="705"/>
    </location>
</feature>
<feature type="disulfide bond" evidence="12">
    <location>
        <begin position="78"/>
        <end position="87"/>
    </location>
</feature>
<dbReference type="SMART" id="SM00281">
    <property type="entry name" value="LamB"/>
    <property type="match status" value="1"/>
</dbReference>
<evidence type="ECO:0000259" key="14">
    <source>
        <dbReference type="PROSITE" id="PS50027"/>
    </source>
</evidence>
<dbReference type="STRING" id="30419.A0A091WIG2"/>
<proteinExistence type="predicted"/>
<keyword evidence="5" id="KW-0677">Repeat</keyword>
<dbReference type="PROSITE" id="PS51115">
    <property type="entry name" value="LAMININ_IVA"/>
    <property type="match status" value="1"/>
</dbReference>
<evidence type="ECO:0000256" key="13">
    <source>
        <dbReference type="SAM" id="Coils"/>
    </source>
</evidence>
<comment type="subcellular location">
    <subcellularLocation>
        <location evidence="1">Secreted</location>
        <location evidence="1">Extracellular space</location>
        <location evidence="1">Extracellular matrix</location>
        <location evidence="1">Basement membrane</location>
    </subcellularLocation>
</comment>
<gene>
    <name evidence="16" type="ORF">N306_06789</name>
</gene>
<feature type="disulfide bond" evidence="12">
    <location>
        <begin position="125"/>
        <end position="134"/>
    </location>
</feature>
<evidence type="ECO:0000256" key="5">
    <source>
        <dbReference type="ARBA" id="ARBA00022737"/>
    </source>
</evidence>
<dbReference type="PANTHER" id="PTHR10574:SF270">
    <property type="entry name" value="LAMININ SUBUNIT GAMMA-1"/>
    <property type="match status" value="1"/>
</dbReference>
<feature type="coiled-coil region" evidence="13">
    <location>
        <begin position="741"/>
        <end position="916"/>
    </location>
</feature>
<evidence type="ECO:0000259" key="15">
    <source>
        <dbReference type="PROSITE" id="PS51115"/>
    </source>
</evidence>
<dbReference type="GO" id="GO:0009888">
    <property type="term" value="P:tissue development"/>
    <property type="evidence" value="ECO:0007669"/>
    <property type="project" value="TreeGrafter"/>
</dbReference>
<feature type="domain" description="Laminin EGF-like" evidence="14">
    <location>
        <begin position="488"/>
        <end position="543"/>
    </location>
</feature>
<keyword evidence="11 12" id="KW-0424">Laminin EGF-like domain</keyword>
<dbReference type="Pfam" id="PF00053">
    <property type="entry name" value="EGF_laminin"/>
    <property type="match status" value="6"/>
</dbReference>
<keyword evidence="8 13" id="KW-0175">Coiled coil</keyword>
<feature type="disulfide bond" evidence="12">
    <location>
        <begin position="58"/>
        <end position="70"/>
    </location>
</feature>
<dbReference type="SUPFAM" id="SSF58104">
    <property type="entry name" value="Methyl-accepting chemotaxis protein (MCP) signaling domain"/>
    <property type="match status" value="1"/>
</dbReference>
<dbReference type="GO" id="GO:0005604">
    <property type="term" value="C:basement membrane"/>
    <property type="evidence" value="ECO:0007669"/>
    <property type="project" value="UniProtKB-SubCell"/>
</dbReference>
<dbReference type="InterPro" id="IPR050440">
    <property type="entry name" value="Laminin/Netrin_ECM"/>
</dbReference>
<feature type="non-terminal residue" evidence="16">
    <location>
        <position position="1170"/>
    </location>
</feature>
<keyword evidence="4" id="KW-0732">Signal</keyword>
<comment type="caution">
    <text evidence="12">Lacks conserved residue(s) required for the propagation of feature annotation.</text>
</comment>
<evidence type="ECO:0000256" key="2">
    <source>
        <dbReference type="ARBA" id="ARBA00022525"/>
    </source>
</evidence>
<sequence length="1170" mass="128576">ACDCNGRSQECYFDPELYRSTGHGGHCTGCSDNTDGAHCERCRDSFYRLGSEEGCLPCSCSPVGSLSTQCDSYGQCSCKPGVMGEKCDRCQPGFHSLSEAGCRPCSCDLAGSTGECNVETGRCTCKDSVEGFHCERCKPGFFHLDSSNPRGCTPCFCFGHSSVCTNAIGYSIYSITSSFQFGEDEWRAEQRDGSEVLLQWSAETQDISVISDSYFPMYFVAPRKFLGNQVLSYGQNLTFSFRVDRRDTRLSAEDLVLEGAGLRVSVPLIAQGNPYPSENALTYTFRLHEATDYPWRPALTAFDFQKLLHNLTSIKIRGTYSERSAGHLDDVTITSARPGPGVPVAWVESCSCPVGYEGQFCERCSSGYRRETPSLGPYSTCVPCMCNGHSETCEPETGVCNCRDNTAGSHCEKCSDGYYGDATAGTASDCQPCPCPGSSSCAIVPRTKEVVCTSCQVGTTGKRCELCDDAYFGDPLGANGAVRPCRLCQCNDNIDPNAVGNCDRQTGECLKCIYNTAGFYCDRCKDGFFGNPLAPDPAAKCRACDCDPEGSRSLQCRENGLCECKEGFVGSRCDQCEENYFYNRSWPGCQECPACYRLVKDKVTEQRERLQELENLIANLGTGEETVTDQAFEERLKQAERDVTELLQEAQNSKDVDQGLTDRLKDINSTLASQLNRLRNIQGTVQETEQLAEQARVRVEDTEDLISLASDMLEKAKMAANNVSITPPESSGDPNNMTLLAEEARKLAERHRKEADEIVRIAKAANDTSTEAYQLLLKTLAGENQTANDIDELNQKYNQARNISRDLEKQASKVLAEAEEAGNKALQIYANLTSLPAVDSTGLENEANKIKKEAEELDQLMARKLKDYEDLREDMKGKELEVKNLLEKGKTEQQTADQLLARADAAKALAEEAARKGNGTLQEANTILSNLKDFDKRVNDNKTAAEEALKKIPAITQTIAEANNKTRQAELALGNAAADAREAKTKAGDAEKIARSVQKSAASTRAEADKTFADVTELAREVDDMMKQLQDAEKELKRKQDDAEQDMMMAGMASQAAQEAEDNARKAKNSVNSLLAVINDLLDQLGQLETVDLNKLNEIEGTLNSAKDQMKDSDLDQKVSFLEREARKQDDAIQAYNRDIEEILKDISNLEDIKKTLPSGCFNTPSIEKP</sequence>
<feature type="coiled-coil region" evidence="13">
    <location>
        <begin position="1015"/>
        <end position="1153"/>
    </location>
</feature>
<dbReference type="Proteomes" id="UP000053605">
    <property type="component" value="Unassembled WGS sequence"/>
</dbReference>
<evidence type="ECO:0000256" key="3">
    <source>
        <dbReference type="ARBA" id="ARBA00022530"/>
    </source>
</evidence>
<keyword evidence="17" id="KW-1185">Reference proteome</keyword>
<keyword evidence="7" id="KW-0130">Cell adhesion</keyword>
<feature type="non-terminal residue" evidence="16">
    <location>
        <position position="1"/>
    </location>
</feature>
<evidence type="ECO:0000313" key="16">
    <source>
        <dbReference type="EMBL" id="KFR14673.1"/>
    </source>
</evidence>